<proteinExistence type="predicted"/>
<accession>A0AAV0C4Z5</accession>
<evidence type="ECO:0000313" key="1">
    <source>
        <dbReference type="EMBL" id="CAH9065565.1"/>
    </source>
</evidence>
<name>A0AAV0C4Z5_9ASTE</name>
<gene>
    <name evidence="1" type="ORF">CEPIT_LOCUS2285</name>
</gene>
<protein>
    <submittedName>
        <fullName evidence="1">Uncharacterized protein</fullName>
    </submittedName>
</protein>
<reference evidence="1" key="1">
    <citation type="submission" date="2022-07" db="EMBL/GenBank/DDBJ databases">
        <authorList>
            <person name="Macas J."/>
            <person name="Novak P."/>
            <person name="Neumann P."/>
        </authorList>
    </citation>
    <scope>NUCLEOTIDE SEQUENCE</scope>
</reference>
<comment type="caution">
    <text evidence="1">The sequence shown here is derived from an EMBL/GenBank/DDBJ whole genome shotgun (WGS) entry which is preliminary data.</text>
</comment>
<keyword evidence="2" id="KW-1185">Reference proteome</keyword>
<dbReference type="EMBL" id="CAMAPF010000012">
    <property type="protein sequence ID" value="CAH9065565.1"/>
    <property type="molecule type" value="Genomic_DNA"/>
</dbReference>
<dbReference type="AlphaFoldDB" id="A0AAV0C4Z5"/>
<evidence type="ECO:0000313" key="2">
    <source>
        <dbReference type="Proteomes" id="UP001152523"/>
    </source>
</evidence>
<dbReference type="Proteomes" id="UP001152523">
    <property type="component" value="Unassembled WGS sequence"/>
</dbReference>
<organism evidence="1 2">
    <name type="scientific">Cuscuta epithymum</name>
    <dbReference type="NCBI Taxonomy" id="186058"/>
    <lineage>
        <taxon>Eukaryota</taxon>
        <taxon>Viridiplantae</taxon>
        <taxon>Streptophyta</taxon>
        <taxon>Embryophyta</taxon>
        <taxon>Tracheophyta</taxon>
        <taxon>Spermatophyta</taxon>
        <taxon>Magnoliopsida</taxon>
        <taxon>eudicotyledons</taxon>
        <taxon>Gunneridae</taxon>
        <taxon>Pentapetalae</taxon>
        <taxon>asterids</taxon>
        <taxon>lamiids</taxon>
        <taxon>Solanales</taxon>
        <taxon>Convolvulaceae</taxon>
        <taxon>Cuscuteae</taxon>
        <taxon>Cuscuta</taxon>
        <taxon>Cuscuta subgen. Cuscuta</taxon>
    </lineage>
</organism>
<sequence length="266" mass="30373">MAIFSPKFWTLHLSSKNSGSSFPPPRNQVSMISLLPTHIFPIPIQSISCGRGSFKNFCLSPQMEGSASAEGYPNLKKLLGDMEFPTQEQKNHRAVIFWIVMRDDESELKKEFGELVEQFRTWLSFDNRLKVLFGQITHRIFMEACCSRLLENVDRWVCCSSIVHSNFTQLSQKIPMFMEPSFGFFRTKNTKDTIDGVMFMVMVGVEGDISDKCENLEELLQQLNTFEGKINSISPSCISVKLDKEKVEELEKYSQGSVNFMVSQTS</sequence>